<sequence>MNLSSPLGQFFDRHARAWRQTHGHLPVTDRPESGPAGAGDHPRGQLWQPAARAPFDFANLARALELTLHPSLAAFYGHYYAGNPGFDAPFGAGELLQPWNEEDFEFLQENLIGHAMMKQKLKQPPTWFIGVMADSDLMLVLDNGDGSIWLELPGMEPETRVADSLEALLQSLSPRVVLPEPMAEASPRPGFWQRVKTMLGHLTGRS</sequence>
<dbReference type="Pfam" id="PF07348">
    <property type="entry name" value="Syd"/>
    <property type="match status" value="1"/>
</dbReference>
<dbReference type="OrthoDB" id="5599437at2"/>
<dbReference type="Gene3D" id="3.40.1580.20">
    <property type="entry name" value="Syd protein"/>
    <property type="match status" value="1"/>
</dbReference>
<evidence type="ECO:0000313" key="6">
    <source>
        <dbReference type="Proteomes" id="UP000305674"/>
    </source>
</evidence>
<evidence type="ECO:0000256" key="3">
    <source>
        <dbReference type="ARBA" id="ARBA00023136"/>
    </source>
</evidence>
<organism evidence="5 6">
    <name type="scientific">Ferrimonas sediminicola</name>
    <dbReference type="NCBI Taxonomy" id="2569538"/>
    <lineage>
        <taxon>Bacteria</taxon>
        <taxon>Pseudomonadati</taxon>
        <taxon>Pseudomonadota</taxon>
        <taxon>Gammaproteobacteria</taxon>
        <taxon>Alteromonadales</taxon>
        <taxon>Ferrimonadaceae</taxon>
        <taxon>Ferrimonas</taxon>
    </lineage>
</organism>
<dbReference type="CDD" id="cd16323">
    <property type="entry name" value="Syd"/>
    <property type="match status" value="1"/>
</dbReference>
<comment type="caution">
    <text evidence="5">The sequence shown here is derived from an EMBL/GenBank/DDBJ whole genome shotgun (WGS) entry which is preliminary data.</text>
</comment>
<dbReference type="EMBL" id="SWCI01000003">
    <property type="protein sequence ID" value="TKB49724.1"/>
    <property type="molecule type" value="Genomic_DNA"/>
</dbReference>
<dbReference type="AlphaFoldDB" id="A0A4U1BER6"/>
<keyword evidence="6" id="KW-1185">Reference proteome</keyword>
<dbReference type="InterPro" id="IPR038228">
    <property type="entry name" value="Syd_sf"/>
</dbReference>
<keyword evidence="3" id="KW-0472">Membrane</keyword>
<dbReference type="Proteomes" id="UP000305674">
    <property type="component" value="Unassembled WGS sequence"/>
</dbReference>
<evidence type="ECO:0000256" key="2">
    <source>
        <dbReference type="ARBA" id="ARBA00022519"/>
    </source>
</evidence>
<accession>A0A4U1BER6</accession>
<dbReference type="InterPro" id="IPR009948">
    <property type="entry name" value="Syd"/>
</dbReference>
<evidence type="ECO:0000256" key="4">
    <source>
        <dbReference type="SAM" id="MobiDB-lite"/>
    </source>
</evidence>
<reference evidence="5 6" key="1">
    <citation type="submission" date="2019-04" db="EMBL/GenBank/DDBJ databases">
        <authorList>
            <person name="Hwang J.C."/>
        </authorList>
    </citation>
    <scope>NUCLEOTIDE SEQUENCE [LARGE SCALE GENOMIC DNA]</scope>
    <source>
        <strain evidence="5 6">IMCC35001</strain>
    </source>
</reference>
<proteinExistence type="predicted"/>
<dbReference type="RefSeq" id="WP_136852275.1">
    <property type="nucleotide sequence ID" value="NZ_SWCI01000003.1"/>
</dbReference>
<dbReference type="GO" id="GO:0009898">
    <property type="term" value="C:cytoplasmic side of plasma membrane"/>
    <property type="evidence" value="ECO:0007669"/>
    <property type="project" value="InterPro"/>
</dbReference>
<name>A0A4U1BER6_9GAMM</name>
<keyword evidence="1" id="KW-1003">Cell membrane</keyword>
<feature type="region of interest" description="Disordered" evidence="4">
    <location>
        <begin position="22"/>
        <end position="45"/>
    </location>
</feature>
<keyword evidence="2" id="KW-0997">Cell inner membrane</keyword>
<dbReference type="NCBIfam" id="NF003439">
    <property type="entry name" value="PRK04968.1"/>
    <property type="match status" value="1"/>
</dbReference>
<gene>
    <name evidence="5" type="ORF">FCL40_06075</name>
</gene>
<evidence type="ECO:0000256" key="1">
    <source>
        <dbReference type="ARBA" id="ARBA00022475"/>
    </source>
</evidence>
<evidence type="ECO:0000313" key="5">
    <source>
        <dbReference type="EMBL" id="TKB49724.1"/>
    </source>
</evidence>
<protein>
    <submittedName>
        <fullName evidence="5">SecY-interacting protein</fullName>
    </submittedName>
</protein>